<comment type="caution">
    <text evidence="18">The sequence shown here is derived from an EMBL/GenBank/DDBJ whole genome shotgun (WGS) entry which is preliminary data.</text>
</comment>
<proteinExistence type="predicted"/>
<dbReference type="SUPFAM" id="SSF53623">
    <property type="entry name" value="MurD-like peptide ligases, catalytic domain"/>
    <property type="match status" value="1"/>
</dbReference>
<dbReference type="PANTHER" id="PTHR43445">
    <property type="entry name" value="UDP-N-ACETYLMURAMATE--L-ALANINE LIGASE-RELATED"/>
    <property type="match status" value="1"/>
</dbReference>
<dbReference type="InterPro" id="IPR036565">
    <property type="entry name" value="Mur-like_cat_sf"/>
</dbReference>
<evidence type="ECO:0000259" key="17">
    <source>
        <dbReference type="Pfam" id="PF08245"/>
    </source>
</evidence>
<dbReference type="GO" id="GO:0008763">
    <property type="term" value="F:UDP-N-acetylmuramate-L-alanine ligase activity"/>
    <property type="evidence" value="ECO:0007669"/>
    <property type="project" value="UniProtKB-UniRule"/>
</dbReference>
<evidence type="ECO:0000313" key="18">
    <source>
        <dbReference type="EMBL" id="KKR13149.1"/>
    </source>
</evidence>
<evidence type="ECO:0000256" key="6">
    <source>
        <dbReference type="ARBA" id="ARBA00022618"/>
    </source>
</evidence>
<protein>
    <recommendedName>
        <fullName evidence="3 14">UDP-N-acetylmuramate--L-alanine ligase</fullName>
        <ecNumber evidence="3 14">6.3.2.8</ecNumber>
    </recommendedName>
</protein>
<dbReference type="UniPathway" id="UPA00219"/>
<evidence type="ECO:0000259" key="15">
    <source>
        <dbReference type="Pfam" id="PF01225"/>
    </source>
</evidence>
<dbReference type="PANTHER" id="PTHR43445:SF3">
    <property type="entry name" value="UDP-N-ACETYLMURAMATE--L-ALANINE LIGASE"/>
    <property type="match status" value="1"/>
</dbReference>
<gene>
    <name evidence="18" type="ORF">UT40_C0023G0015</name>
</gene>
<comment type="pathway">
    <text evidence="2">Cell wall biogenesis; peptidoglycan biosynthesis.</text>
</comment>
<evidence type="ECO:0000256" key="12">
    <source>
        <dbReference type="ARBA" id="ARBA00023316"/>
    </source>
</evidence>
<dbReference type="EC" id="6.3.2.8" evidence="3 14"/>
<evidence type="ECO:0000256" key="1">
    <source>
        <dbReference type="ARBA" id="ARBA00004496"/>
    </source>
</evidence>
<keyword evidence="7" id="KW-0547">Nucleotide-binding</keyword>
<evidence type="ECO:0000256" key="3">
    <source>
        <dbReference type="ARBA" id="ARBA00012211"/>
    </source>
</evidence>
<dbReference type="SUPFAM" id="SSF53244">
    <property type="entry name" value="MurD-like peptide ligases, peptide-binding domain"/>
    <property type="match status" value="1"/>
</dbReference>
<keyword evidence="9" id="KW-0133">Cell shape</keyword>
<evidence type="ECO:0000256" key="11">
    <source>
        <dbReference type="ARBA" id="ARBA00023306"/>
    </source>
</evidence>
<accession>A0A0G0NAI4</accession>
<evidence type="ECO:0000256" key="4">
    <source>
        <dbReference type="ARBA" id="ARBA00022490"/>
    </source>
</evidence>
<dbReference type="GO" id="GO:0005524">
    <property type="term" value="F:ATP binding"/>
    <property type="evidence" value="ECO:0007669"/>
    <property type="project" value="UniProtKB-KW"/>
</dbReference>
<feature type="domain" description="Mur ligase C-terminal" evidence="16">
    <location>
        <begin position="327"/>
        <end position="458"/>
    </location>
</feature>
<evidence type="ECO:0000256" key="8">
    <source>
        <dbReference type="ARBA" id="ARBA00022840"/>
    </source>
</evidence>
<dbReference type="Gene3D" id="3.90.190.20">
    <property type="entry name" value="Mur ligase, C-terminal domain"/>
    <property type="match status" value="1"/>
</dbReference>
<comment type="subcellular location">
    <subcellularLocation>
        <location evidence="1">Cytoplasm</location>
    </subcellularLocation>
</comment>
<keyword evidence="5 18" id="KW-0436">Ligase</keyword>
<dbReference type="PATRIC" id="fig|1618551.3.peg.949"/>
<evidence type="ECO:0000256" key="7">
    <source>
        <dbReference type="ARBA" id="ARBA00022741"/>
    </source>
</evidence>
<feature type="domain" description="Mur ligase N-terminal catalytic" evidence="15">
    <location>
        <begin position="8"/>
        <end position="109"/>
    </location>
</feature>
<reference evidence="18 19" key="1">
    <citation type="journal article" date="2015" name="Nature">
        <title>rRNA introns, odd ribosomes, and small enigmatic genomes across a large radiation of phyla.</title>
        <authorList>
            <person name="Brown C.T."/>
            <person name="Hug L.A."/>
            <person name="Thomas B.C."/>
            <person name="Sharon I."/>
            <person name="Castelle C.J."/>
            <person name="Singh A."/>
            <person name="Wilkins M.J."/>
            <person name="Williams K.H."/>
            <person name="Banfield J.F."/>
        </authorList>
    </citation>
    <scope>NUCLEOTIDE SEQUENCE [LARGE SCALE GENOMIC DNA]</scope>
</reference>
<dbReference type="InterPro" id="IPR004101">
    <property type="entry name" value="Mur_ligase_C"/>
</dbReference>
<dbReference type="AlphaFoldDB" id="A0A0G0NAI4"/>
<sequence>MDITKLKHVHLTGIKGVGMTALALCMRDLGIKVTGSDVEEEFVTDVFLRKNHIDWNIGFGEKNLSPRPDLLVTTAAHSGLLNPEVQSAKNLGIKITTFAEFLAELANTKEVVGVCGVGGKTSTASMITVLLNDAGLHPSFAIGVGNIYPIGVSGRFDKKGKNFVCEADEYVVSPGVNNIPKFMLLNPKILVVTNIEYDHPDIYASFEDTKKAFRKLFEKLPSDGLLIACIDNSNVSDAIKGLRKPVITYGFNQKADWQIKVIKFKAQKTFFSLYSKKENRIFDNLELNIRGRFNVQNAAATFIVGNFLGIDKLDLRRGLSSYLGCRRRFEKMGEYKKALFFDDYAHHPEEIKAALIAAREWFPKKRIVSIFQPHTYSRTKALFKEFSEAFADADIVGFMDIYASARESKDASVSSELLAKETRKNNPEAFYLGGHKKTLEWINKNVKKGDVVLTMGAGDIFHIYNNLFKHS</sequence>
<keyword evidence="10" id="KW-0573">Peptidoglycan synthesis</keyword>
<dbReference type="NCBIfam" id="TIGR01082">
    <property type="entry name" value="murC"/>
    <property type="match status" value="1"/>
</dbReference>
<dbReference type="Pfam" id="PF08245">
    <property type="entry name" value="Mur_ligase_M"/>
    <property type="match status" value="1"/>
</dbReference>
<evidence type="ECO:0000259" key="16">
    <source>
        <dbReference type="Pfam" id="PF02875"/>
    </source>
</evidence>
<dbReference type="Proteomes" id="UP000034690">
    <property type="component" value="Unassembled WGS sequence"/>
</dbReference>
<dbReference type="InterPro" id="IPR000713">
    <property type="entry name" value="Mur_ligase_N"/>
</dbReference>
<evidence type="ECO:0000256" key="5">
    <source>
        <dbReference type="ARBA" id="ARBA00022598"/>
    </source>
</evidence>
<evidence type="ECO:0000256" key="2">
    <source>
        <dbReference type="ARBA" id="ARBA00004752"/>
    </source>
</evidence>
<dbReference type="Gene3D" id="3.40.1190.10">
    <property type="entry name" value="Mur-like, catalytic domain"/>
    <property type="match status" value="1"/>
</dbReference>
<organism evidence="18 19">
    <name type="scientific">Candidatus Woesebacteria bacterium GW2011_GWA1_39_21b</name>
    <dbReference type="NCBI Taxonomy" id="1618551"/>
    <lineage>
        <taxon>Bacteria</taxon>
        <taxon>Candidatus Woeseibacteriota</taxon>
    </lineage>
</organism>
<keyword evidence="12" id="KW-0961">Cell wall biogenesis/degradation</keyword>
<dbReference type="GO" id="GO:0071555">
    <property type="term" value="P:cell wall organization"/>
    <property type="evidence" value="ECO:0007669"/>
    <property type="project" value="UniProtKB-KW"/>
</dbReference>
<feature type="domain" description="Mur ligase central" evidence="17">
    <location>
        <begin position="114"/>
        <end position="304"/>
    </location>
</feature>
<evidence type="ECO:0000256" key="10">
    <source>
        <dbReference type="ARBA" id="ARBA00022984"/>
    </source>
</evidence>
<dbReference type="Pfam" id="PF02875">
    <property type="entry name" value="Mur_ligase_C"/>
    <property type="match status" value="1"/>
</dbReference>
<dbReference type="GO" id="GO:0009252">
    <property type="term" value="P:peptidoglycan biosynthetic process"/>
    <property type="evidence" value="ECO:0007669"/>
    <property type="project" value="UniProtKB-UniRule"/>
</dbReference>
<keyword evidence="8" id="KW-0067">ATP-binding</keyword>
<evidence type="ECO:0000256" key="13">
    <source>
        <dbReference type="ARBA" id="ARBA00047833"/>
    </source>
</evidence>
<name>A0A0G0NAI4_9BACT</name>
<dbReference type="Pfam" id="PF01225">
    <property type="entry name" value="Mur_ligase"/>
    <property type="match status" value="1"/>
</dbReference>
<comment type="catalytic activity">
    <reaction evidence="13">
        <text>UDP-N-acetyl-alpha-D-muramate + L-alanine + ATP = UDP-N-acetyl-alpha-D-muramoyl-L-alanine + ADP + phosphate + H(+)</text>
        <dbReference type="Rhea" id="RHEA:23372"/>
        <dbReference type="ChEBI" id="CHEBI:15378"/>
        <dbReference type="ChEBI" id="CHEBI:30616"/>
        <dbReference type="ChEBI" id="CHEBI:43474"/>
        <dbReference type="ChEBI" id="CHEBI:57972"/>
        <dbReference type="ChEBI" id="CHEBI:70757"/>
        <dbReference type="ChEBI" id="CHEBI:83898"/>
        <dbReference type="ChEBI" id="CHEBI:456216"/>
        <dbReference type="EC" id="6.3.2.8"/>
    </reaction>
</comment>
<keyword evidence="4" id="KW-0963">Cytoplasm</keyword>
<dbReference type="InterPro" id="IPR005758">
    <property type="entry name" value="UDP-N-AcMur_Ala_ligase_MurC"/>
</dbReference>
<evidence type="ECO:0000256" key="14">
    <source>
        <dbReference type="NCBIfam" id="TIGR01082"/>
    </source>
</evidence>
<dbReference type="InterPro" id="IPR013221">
    <property type="entry name" value="Mur_ligase_cen"/>
</dbReference>
<evidence type="ECO:0000313" key="19">
    <source>
        <dbReference type="Proteomes" id="UP000034690"/>
    </source>
</evidence>
<dbReference type="GO" id="GO:0008360">
    <property type="term" value="P:regulation of cell shape"/>
    <property type="evidence" value="ECO:0007669"/>
    <property type="project" value="UniProtKB-KW"/>
</dbReference>
<dbReference type="InterPro" id="IPR050061">
    <property type="entry name" value="MurCDEF_pg_biosynth"/>
</dbReference>
<dbReference type="EMBL" id="LBWQ01000023">
    <property type="protein sequence ID" value="KKR13149.1"/>
    <property type="molecule type" value="Genomic_DNA"/>
</dbReference>
<dbReference type="GO" id="GO:0005737">
    <property type="term" value="C:cytoplasm"/>
    <property type="evidence" value="ECO:0007669"/>
    <property type="project" value="UniProtKB-SubCell"/>
</dbReference>
<dbReference type="GO" id="GO:0051301">
    <property type="term" value="P:cell division"/>
    <property type="evidence" value="ECO:0007669"/>
    <property type="project" value="UniProtKB-KW"/>
</dbReference>
<keyword evidence="6" id="KW-0132">Cell division</keyword>
<evidence type="ECO:0000256" key="9">
    <source>
        <dbReference type="ARBA" id="ARBA00022960"/>
    </source>
</evidence>
<dbReference type="InterPro" id="IPR036615">
    <property type="entry name" value="Mur_ligase_C_dom_sf"/>
</dbReference>
<keyword evidence="11" id="KW-0131">Cell cycle</keyword>
<dbReference type="Gene3D" id="3.40.50.720">
    <property type="entry name" value="NAD(P)-binding Rossmann-like Domain"/>
    <property type="match status" value="1"/>
</dbReference>
<dbReference type="SUPFAM" id="SSF51984">
    <property type="entry name" value="MurCD N-terminal domain"/>
    <property type="match status" value="1"/>
</dbReference>